<dbReference type="Proteomes" id="UP000655225">
    <property type="component" value="Unassembled WGS sequence"/>
</dbReference>
<sequence length="120" mass="13212">MEEAKAVQSTTTQIPKPPSTAPNLPPQAPPPQNKKRKLDNVDFHNSNYYKICTVIKELRPYFIEPGGQFPEPHRPKASNQGVLRTVAEQRPEKVSWADAVRAASAKAVSVGSLLDPVVDQ</sequence>
<feature type="region of interest" description="Disordered" evidence="1">
    <location>
        <begin position="1"/>
        <end position="41"/>
    </location>
</feature>
<protein>
    <submittedName>
        <fullName evidence="2">Uncharacterized protein</fullName>
    </submittedName>
</protein>
<comment type="caution">
    <text evidence="2">The sequence shown here is derived from an EMBL/GenBank/DDBJ whole genome shotgun (WGS) entry which is preliminary data.</text>
</comment>
<dbReference type="EMBL" id="JABCRI010000022">
    <property type="protein sequence ID" value="KAF8379524.1"/>
    <property type="molecule type" value="Genomic_DNA"/>
</dbReference>
<name>A0A834YH64_TETSI</name>
<evidence type="ECO:0000313" key="2">
    <source>
        <dbReference type="EMBL" id="KAF8379524.1"/>
    </source>
</evidence>
<dbReference type="PANTHER" id="PTHR35459">
    <property type="entry name" value="T1N6.14 PROTEIN"/>
    <property type="match status" value="1"/>
</dbReference>
<reference evidence="2 3" key="1">
    <citation type="submission" date="2020-04" db="EMBL/GenBank/DDBJ databases">
        <title>Plant Genome Project.</title>
        <authorList>
            <person name="Zhang R.-G."/>
        </authorList>
    </citation>
    <scope>NUCLEOTIDE SEQUENCE [LARGE SCALE GENOMIC DNA]</scope>
    <source>
        <strain evidence="2">YNK0</strain>
        <tissue evidence="2">Leaf</tissue>
    </source>
</reference>
<evidence type="ECO:0000256" key="1">
    <source>
        <dbReference type="SAM" id="MobiDB-lite"/>
    </source>
</evidence>
<organism evidence="2 3">
    <name type="scientific">Tetracentron sinense</name>
    <name type="common">Spur-leaf</name>
    <dbReference type="NCBI Taxonomy" id="13715"/>
    <lineage>
        <taxon>Eukaryota</taxon>
        <taxon>Viridiplantae</taxon>
        <taxon>Streptophyta</taxon>
        <taxon>Embryophyta</taxon>
        <taxon>Tracheophyta</taxon>
        <taxon>Spermatophyta</taxon>
        <taxon>Magnoliopsida</taxon>
        <taxon>Trochodendrales</taxon>
        <taxon>Trochodendraceae</taxon>
        <taxon>Tetracentron</taxon>
    </lineage>
</organism>
<feature type="compositionally biased region" description="Pro residues" evidence="1">
    <location>
        <begin position="15"/>
        <end position="32"/>
    </location>
</feature>
<dbReference type="AlphaFoldDB" id="A0A834YH64"/>
<gene>
    <name evidence="2" type="ORF">HHK36_028962</name>
</gene>
<evidence type="ECO:0000313" key="3">
    <source>
        <dbReference type="Proteomes" id="UP000655225"/>
    </source>
</evidence>
<dbReference type="PANTHER" id="PTHR35459:SF2">
    <property type="entry name" value="T1N6.14 PROTEIN"/>
    <property type="match status" value="1"/>
</dbReference>
<proteinExistence type="predicted"/>
<accession>A0A834YH64</accession>
<keyword evidence="3" id="KW-1185">Reference proteome</keyword>